<dbReference type="Proteomes" id="UP000263517">
    <property type="component" value="Unassembled WGS sequence"/>
</dbReference>
<accession>A0A350P856</accession>
<dbReference type="EMBL" id="DNAN01000605">
    <property type="protein sequence ID" value="HAW77473.1"/>
    <property type="molecule type" value="Genomic_DNA"/>
</dbReference>
<evidence type="ECO:0000313" key="1">
    <source>
        <dbReference type="EMBL" id="HAW77473.1"/>
    </source>
</evidence>
<comment type="caution">
    <text evidence="1">The sequence shown here is derived from an EMBL/GenBank/DDBJ whole genome shotgun (WGS) entry which is preliminary data.</text>
</comment>
<gene>
    <name evidence="1" type="ORF">DCW74_17275</name>
</gene>
<name>A0A350P856_9ALTE</name>
<organism evidence="1 2">
    <name type="scientific">Alteromonas australica</name>
    <dbReference type="NCBI Taxonomy" id="589873"/>
    <lineage>
        <taxon>Bacteria</taxon>
        <taxon>Pseudomonadati</taxon>
        <taxon>Pseudomonadota</taxon>
        <taxon>Gammaproteobacteria</taxon>
        <taxon>Alteromonadales</taxon>
        <taxon>Alteromonadaceae</taxon>
        <taxon>Alteromonas/Salinimonas group</taxon>
        <taxon>Alteromonas</taxon>
    </lineage>
</organism>
<protein>
    <submittedName>
        <fullName evidence="1">Uncharacterized protein</fullName>
    </submittedName>
</protein>
<dbReference type="AlphaFoldDB" id="A0A350P856"/>
<reference evidence="1 2" key="1">
    <citation type="journal article" date="2018" name="Nat. Biotechnol.">
        <title>A standardized bacterial taxonomy based on genome phylogeny substantially revises the tree of life.</title>
        <authorList>
            <person name="Parks D.H."/>
            <person name="Chuvochina M."/>
            <person name="Waite D.W."/>
            <person name="Rinke C."/>
            <person name="Skarshewski A."/>
            <person name="Chaumeil P.A."/>
            <person name="Hugenholtz P."/>
        </authorList>
    </citation>
    <scope>NUCLEOTIDE SEQUENCE [LARGE SCALE GENOMIC DNA]</scope>
    <source>
        <strain evidence="1">UBA11978</strain>
    </source>
</reference>
<sequence length="246" mass="25339">MSKGGGGGGQQTVNTQVQPPSYALPFLEFGLSEAKDRYTSGDPNYFPGSTVVGFSPETEMALTGIRNEATDPNSMTAQAQNIVQQNLMGTNPLLSAAFAPAVDQVSSMFSKGGRYGSGANQAALTSALAPIAYQAQQDALAQAPQAALMDEKLLTGVGEAREGLAQAELQDNINRFNFEQNQPMQNLKDYMALVSGGTVGSNTIQPVNRNPASSALGGALGGAQLAQSAGFNPMFGAIGGGLLGML</sequence>
<proteinExistence type="predicted"/>
<evidence type="ECO:0000313" key="2">
    <source>
        <dbReference type="Proteomes" id="UP000263517"/>
    </source>
</evidence>